<feature type="transmembrane region" description="Helical" evidence="9">
    <location>
        <begin position="199"/>
        <end position="218"/>
    </location>
</feature>
<keyword evidence="6 9" id="KW-0472">Membrane</keyword>
<feature type="region of interest" description="Disordered" evidence="8">
    <location>
        <begin position="1"/>
        <end position="20"/>
    </location>
</feature>
<dbReference type="InterPro" id="IPR005829">
    <property type="entry name" value="Sugar_transporter_CS"/>
</dbReference>
<evidence type="ECO:0000256" key="4">
    <source>
        <dbReference type="ARBA" id="ARBA00022692"/>
    </source>
</evidence>
<evidence type="ECO:0000256" key="6">
    <source>
        <dbReference type="ARBA" id="ARBA00023136"/>
    </source>
</evidence>
<feature type="transmembrane region" description="Helical" evidence="9">
    <location>
        <begin position="141"/>
        <end position="159"/>
    </location>
</feature>
<dbReference type="InterPro" id="IPR020846">
    <property type="entry name" value="MFS_dom"/>
</dbReference>
<dbReference type="Proteomes" id="UP000091956">
    <property type="component" value="Unassembled WGS sequence"/>
</dbReference>
<sequence length="551" mass="61012">MDSDNGPKATGGPAHTDIVNMEDKAERDVAHEELKPSYGAQNAEAQEKTMTLLEAIKLYPTAIGWSMVLSTALVMEGYDLLLLSNLYASPLFNQKYGVLGSKGYAVPASWQSGLSNGARCGEMLGLAINGIVSERYGYRKTMIGSLIMMICTIFILFFAPNVQVLLIGEILCGIPWGVFQTLTTAYASEVSPVVLRPYLTTYVNLCWVMGQFIASGVLRASLQRTDEWAYKIPFAVQWVWPVPLLVGCFLAPESPWWEVRRGNREGAKRALERLTSASNPHYTVEETLDMIEQTNELEKSLSEGTSYWDCFKGVDRRRTEIVCGVWLVQTLCGTNVMGYSTYFLKQAGLPTVQSFNMSLGQQALGVVGTLLSWFLISRAGRRTIYLTGVSILCVILMIVGFISLAPSSNTSATWAIGVMLLVFTFIYDFTVGPVCYSLVSEISSTRLKTKTIVLARIGYNISNTVINVLTNYQLNPTAWAWGAKTAFFWGCTCFCCVVWVFFRLPEPKGRTYAEIDILFQNGVSPRKFKTTEVDTFHTGHSSALEKSVSTA</sequence>
<dbReference type="InterPro" id="IPR003663">
    <property type="entry name" value="Sugar/inositol_transpt"/>
</dbReference>
<dbReference type="Gene3D" id="1.20.1250.20">
    <property type="entry name" value="MFS general substrate transporter like domains"/>
    <property type="match status" value="1"/>
</dbReference>
<dbReference type="PROSITE" id="PS50850">
    <property type="entry name" value="MFS"/>
    <property type="match status" value="1"/>
</dbReference>
<evidence type="ECO:0000313" key="11">
    <source>
        <dbReference type="EMBL" id="OBT96154.1"/>
    </source>
</evidence>
<feature type="transmembrane region" description="Helical" evidence="9">
    <location>
        <begin position="359"/>
        <end position="376"/>
    </location>
</feature>
<dbReference type="InterPro" id="IPR005828">
    <property type="entry name" value="MFS_sugar_transport-like"/>
</dbReference>
<evidence type="ECO:0000313" key="12">
    <source>
        <dbReference type="Proteomes" id="UP000091956"/>
    </source>
</evidence>
<organism evidence="11 12">
    <name type="scientific">Pseudogymnoascus verrucosus</name>
    <dbReference type="NCBI Taxonomy" id="342668"/>
    <lineage>
        <taxon>Eukaryota</taxon>
        <taxon>Fungi</taxon>
        <taxon>Dikarya</taxon>
        <taxon>Ascomycota</taxon>
        <taxon>Pezizomycotina</taxon>
        <taxon>Leotiomycetes</taxon>
        <taxon>Thelebolales</taxon>
        <taxon>Thelebolaceae</taxon>
        <taxon>Pseudogymnoascus</taxon>
    </lineage>
</organism>
<dbReference type="NCBIfam" id="TIGR00879">
    <property type="entry name" value="SP"/>
    <property type="match status" value="1"/>
</dbReference>
<dbReference type="GO" id="GO:0016020">
    <property type="term" value="C:membrane"/>
    <property type="evidence" value="ECO:0007669"/>
    <property type="project" value="UniProtKB-SubCell"/>
</dbReference>
<evidence type="ECO:0000256" key="7">
    <source>
        <dbReference type="RuleBase" id="RU003346"/>
    </source>
</evidence>
<protein>
    <recommendedName>
        <fullName evidence="10">Major facilitator superfamily (MFS) profile domain-containing protein</fullName>
    </recommendedName>
</protein>
<feature type="transmembrane region" description="Helical" evidence="9">
    <location>
        <begin position="383"/>
        <end position="402"/>
    </location>
</feature>
<feature type="transmembrane region" description="Helical" evidence="9">
    <location>
        <begin position="451"/>
        <end position="472"/>
    </location>
</feature>
<keyword evidence="4 9" id="KW-0812">Transmembrane</keyword>
<dbReference type="PANTHER" id="PTHR48022">
    <property type="entry name" value="PLASTIDIC GLUCOSE TRANSPORTER 4"/>
    <property type="match status" value="1"/>
</dbReference>
<dbReference type="Pfam" id="PF00083">
    <property type="entry name" value="Sugar_tr"/>
    <property type="match status" value="1"/>
</dbReference>
<dbReference type="InterPro" id="IPR036259">
    <property type="entry name" value="MFS_trans_sf"/>
</dbReference>
<keyword evidence="5 9" id="KW-1133">Transmembrane helix</keyword>
<dbReference type="AlphaFoldDB" id="A0A1B8GK21"/>
<proteinExistence type="inferred from homology"/>
<dbReference type="FunFam" id="1.20.1250.20:FF:000149">
    <property type="entry name" value="MFS transporter, SP family, general alpha glucoside:H+ symporter"/>
    <property type="match status" value="1"/>
</dbReference>
<gene>
    <name evidence="11" type="ORF">VE01_06919</name>
</gene>
<dbReference type="GO" id="GO:0005351">
    <property type="term" value="F:carbohydrate:proton symporter activity"/>
    <property type="evidence" value="ECO:0007669"/>
    <property type="project" value="TreeGrafter"/>
</dbReference>
<keyword evidence="12" id="KW-1185">Reference proteome</keyword>
<comment type="subcellular location">
    <subcellularLocation>
        <location evidence="1">Membrane</location>
        <topology evidence="1">Multi-pass membrane protein</topology>
    </subcellularLocation>
</comment>
<comment type="similarity">
    <text evidence="2 7">Belongs to the major facilitator superfamily. Sugar transporter (TC 2.A.1.1) family.</text>
</comment>
<reference evidence="11 12" key="1">
    <citation type="submission" date="2016-03" db="EMBL/GenBank/DDBJ databases">
        <title>Comparative genomics of Pseudogymnoascus destructans, the fungus causing white-nose syndrome of bats.</title>
        <authorList>
            <person name="Palmer J.M."/>
            <person name="Drees K.P."/>
            <person name="Foster J.T."/>
            <person name="Lindner D.L."/>
        </authorList>
    </citation>
    <scope>NUCLEOTIDE SEQUENCE [LARGE SCALE GENOMIC DNA]</scope>
    <source>
        <strain evidence="11 12">UAMH 10579</strain>
    </source>
</reference>
<dbReference type="RefSeq" id="XP_018129887.1">
    <property type="nucleotide sequence ID" value="XM_018276356.2"/>
</dbReference>
<dbReference type="OrthoDB" id="6612291at2759"/>
<evidence type="ECO:0000256" key="1">
    <source>
        <dbReference type="ARBA" id="ARBA00004141"/>
    </source>
</evidence>
<accession>A0A1B8GK21</accession>
<evidence type="ECO:0000259" key="10">
    <source>
        <dbReference type="PROSITE" id="PS50850"/>
    </source>
</evidence>
<evidence type="ECO:0000256" key="8">
    <source>
        <dbReference type="SAM" id="MobiDB-lite"/>
    </source>
</evidence>
<feature type="transmembrane region" description="Helical" evidence="9">
    <location>
        <begin position="414"/>
        <end position="439"/>
    </location>
</feature>
<feature type="domain" description="Major facilitator superfamily (MFS) profile" evidence="10">
    <location>
        <begin position="65"/>
        <end position="508"/>
    </location>
</feature>
<dbReference type="InterPro" id="IPR050360">
    <property type="entry name" value="MFS_Sugar_Transporters"/>
</dbReference>
<feature type="transmembrane region" description="Helical" evidence="9">
    <location>
        <begin position="478"/>
        <end position="502"/>
    </location>
</feature>
<name>A0A1B8GK21_9PEZI</name>
<keyword evidence="3 7" id="KW-0813">Transport</keyword>
<feature type="transmembrane region" description="Helical" evidence="9">
    <location>
        <begin position="321"/>
        <end position="339"/>
    </location>
</feature>
<evidence type="ECO:0000256" key="9">
    <source>
        <dbReference type="SAM" id="Phobius"/>
    </source>
</evidence>
<dbReference type="PANTHER" id="PTHR48022:SF76">
    <property type="entry name" value="MALTOSE PERMEASE, PUTATIVE (AFU_ORTHOLOGUE AFUA_8G07240)-RELATED"/>
    <property type="match status" value="1"/>
</dbReference>
<dbReference type="GeneID" id="28840305"/>
<dbReference type="EMBL" id="KV460230">
    <property type="protein sequence ID" value="OBT96154.1"/>
    <property type="molecule type" value="Genomic_DNA"/>
</dbReference>
<evidence type="ECO:0000256" key="3">
    <source>
        <dbReference type="ARBA" id="ARBA00022448"/>
    </source>
</evidence>
<dbReference type="PROSITE" id="PS00217">
    <property type="entry name" value="SUGAR_TRANSPORT_2"/>
    <property type="match status" value="1"/>
</dbReference>
<evidence type="ECO:0000256" key="5">
    <source>
        <dbReference type="ARBA" id="ARBA00022989"/>
    </source>
</evidence>
<evidence type="ECO:0000256" key="2">
    <source>
        <dbReference type="ARBA" id="ARBA00010992"/>
    </source>
</evidence>
<reference evidence="12" key="2">
    <citation type="journal article" date="2018" name="Nat. Commun.">
        <title>Extreme sensitivity to ultraviolet light in the fungal pathogen causing white-nose syndrome of bats.</title>
        <authorList>
            <person name="Palmer J.M."/>
            <person name="Drees K.P."/>
            <person name="Foster J.T."/>
            <person name="Lindner D.L."/>
        </authorList>
    </citation>
    <scope>NUCLEOTIDE SEQUENCE [LARGE SCALE GENOMIC DNA]</scope>
    <source>
        <strain evidence="12">UAMH 10579</strain>
    </source>
</reference>
<dbReference type="SUPFAM" id="SSF103473">
    <property type="entry name" value="MFS general substrate transporter"/>
    <property type="match status" value="1"/>
</dbReference>